<keyword evidence="5 25" id="KW-1133">Transmembrane helix</keyword>
<keyword evidence="28" id="KW-1185">Reference proteome</keyword>
<organism evidence="27 28">
    <name type="scientific">Flavobacterium frigidarium</name>
    <dbReference type="NCBI Taxonomy" id="99286"/>
    <lineage>
        <taxon>Bacteria</taxon>
        <taxon>Pseudomonadati</taxon>
        <taxon>Bacteroidota</taxon>
        <taxon>Flavobacteriia</taxon>
        <taxon>Flavobacteriales</taxon>
        <taxon>Flavobacteriaceae</taxon>
        <taxon>Flavobacterium</taxon>
    </lineage>
</organism>
<dbReference type="EMBL" id="JASMRN010000001">
    <property type="protein sequence ID" value="MEZ7513762.1"/>
    <property type="molecule type" value="Genomic_DNA"/>
</dbReference>
<comment type="catalytic activity">
    <reaction evidence="13">
        <text>L-alpha-aminoacyl-L-lysine(out) = L-alpha-aminoacyl-L-lysine(in)</text>
        <dbReference type="Rhea" id="RHEA:79383"/>
        <dbReference type="ChEBI" id="CHEBI:229966"/>
    </reaction>
</comment>
<evidence type="ECO:0000256" key="16">
    <source>
        <dbReference type="ARBA" id="ARBA00044900"/>
    </source>
</evidence>
<dbReference type="PANTHER" id="PTHR23512:SF3">
    <property type="entry name" value="MAJOR FACILITATOR SUPERFAMILY DOMAIN-CONTAINING PROTEIN 1"/>
    <property type="match status" value="1"/>
</dbReference>
<evidence type="ECO:0000256" key="12">
    <source>
        <dbReference type="ARBA" id="ARBA00044891"/>
    </source>
</evidence>
<dbReference type="PROSITE" id="PS00216">
    <property type="entry name" value="SUGAR_TRANSPORT_1"/>
    <property type="match status" value="1"/>
</dbReference>
<evidence type="ECO:0000313" key="27">
    <source>
        <dbReference type="EMBL" id="MEZ7513762.1"/>
    </source>
</evidence>
<gene>
    <name evidence="27" type="ORF">QO192_00555</name>
</gene>
<keyword evidence="6 25" id="KW-0472">Membrane</keyword>
<dbReference type="PROSITE" id="PS50850">
    <property type="entry name" value="MFS"/>
    <property type="match status" value="1"/>
</dbReference>
<comment type="catalytic activity">
    <reaction evidence="8">
        <text>L-lysyl-L-alanine(out) = L-lysyl-L-alanine(in)</text>
        <dbReference type="Rhea" id="RHEA:79399"/>
        <dbReference type="ChEBI" id="CHEBI:229954"/>
    </reaction>
</comment>
<comment type="catalytic activity">
    <reaction evidence="17">
        <text>L-arginyl-glycine(out) = L-arginyl-glycine(in)</text>
        <dbReference type="Rhea" id="RHEA:79391"/>
        <dbReference type="ChEBI" id="CHEBI:229955"/>
    </reaction>
</comment>
<evidence type="ECO:0000256" key="1">
    <source>
        <dbReference type="ARBA" id="ARBA00004155"/>
    </source>
</evidence>
<evidence type="ECO:0000256" key="14">
    <source>
        <dbReference type="ARBA" id="ARBA00044898"/>
    </source>
</evidence>
<dbReference type="InterPro" id="IPR036259">
    <property type="entry name" value="MFS_trans_sf"/>
</dbReference>
<comment type="catalytic activity">
    <reaction evidence="20">
        <text>L-lysyl-glycine(out) = L-lysyl-glycine(in)</text>
        <dbReference type="Rhea" id="RHEA:79407"/>
        <dbReference type="ChEBI" id="CHEBI:191202"/>
    </reaction>
</comment>
<feature type="transmembrane region" description="Helical" evidence="25">
    <location>
        <begin position="146"/>
        <end position="165"/>
    </location>
</feature>
<dbReference type="CDD" id="cd06174">
    <property type="entry name" value="MFS"/>
    <property type="match status" value="1"/>
</dbReference>
<evidence type="ECO:0000256" key="17">
    <source>
        <dbReference type="ARBA" id="ARBA00044903"/>
    </source>
</evidence>
<evidence type="ECO:0000256" key="23">
    <source>
        <dbReference type="ARBA" id="ARBA00045709"/>
    </source>
</evidence>
<evidence type="ECO:0000256" key="9">
    <source>
        <dbReference type="ARBA" id="ARBA00044878"/>
    </source>
</evidence>
<dbReference type="InterPro" id="IPR052187">
    <property type="entry name" value="MFSD1"/>
</dbReference>
<sequence length="423" mass="45329">MSFFYIIMQTNTTVVPRNPYILAWAFGLIFYLLEYAVRSAPSVMIPELSTAFTTSTNGVTSVIGMYYLTYSVTSLIAGIALDKLGAKYPLSIGTIVVGLGCILFAIASIYDGYIGRLLQGAGSAMAFPACVYLAARAFSPRKLATAIGVTQCLGMLGGSAGQFLIGPAIRQGFSLHFIWIGLGALIILIGVFILFVTPKDENILRNDSGIKTGLLDPYKIVFTNKQSYLCGAISGLLFAPTTIFAMTWGVAFFQKDRNMDFEAATLASAFVALGWVVGCPLMGWIADKLGRRKPVLIVGASLMISSLLQLLYLPALYPAYVSTFLLGVASGAAMIPYSIIKESNPDSVKGSATGAINFLTFGVTSLLGPLFSYLYGNTLLTAANKESHFQNAGMFWVICISISIAFALLLRETGKKKSEITVS</sequence>
<evidence type="ECO:0000256" key="8">
    <source>
        <dbReference type="ARBA" id="ARBA00044876"/>
    </source>
</evidence>
<evidence type="ECO:0000256" key="10">
    <source>
        <dbReference type="ARBA" id="ARBA00044881"/>
    </source>
</evidence>
<comment type="function">
    <text evidence="23">Lysosomal dipeptide uniporter that selectively exports lysine, arginine or histidine-containing dipeptides with a net positive charge from the lysosome lumen into the cytosol. Could play a role in a specific type of protein O-glycosylation indirectly regulating macrophages migration and tissue invasion. Also essential for liver homeostasis.</text>
</comment>
<comment type="catalytic activity">
    <reaction evidence="18">
        <text>L-histidyl-L-alpha-amino acid(out) = L-histidyl-L-alpha-amino acid(in)</text>
        <dbReference type="Rhea" id="RHEA:79379"/>
        <dbReference type="ChEBI" id="CHEBI:229964"/>
    </reaction>
</comment>
<feature type="transmembrane region" description="Helical" evidence="25">
    <location>
        <begin position="116"/>
        <end position="134"/>
    </location>
</feature>
<evidence type="ECO:0000256" key="18">
    <source>
        <dbReference type="ARBA" id="ARBA00044912"/>
    </source>
</evidence>
<evidence type="ECO:0000256" key="3">
    <source>
        <dbReference type="ARBA" id="ARBA00022448"/>
    </source>
</evidence>
<comment type="subunit">
    <text evidence="24">Homodimer. Interacts with lysosomal protein GLMP (via lumenal domain); the interaction starts while both proteins are still in the endoplasmic reticulum and is required for stabilization of MFSD1 in lysosomes but has no direct effect on its targeting to lysosomes or transporter activity.</text>
</comment>
<feature type="domain" description="Major facilitator superfamily (MFS) profile" evidence="26">
    <location>
        <begin position="20"/>
        <end position="417"/>
    </location>
</feature>
<keyword evidence="4 25" id="KW-0812">Transmembrane</keyword>
<dbReference type="SUPFAM" id="SSF103473">
    <property type="entry name" value="MFS general substrate transporter"/>
    <property type="match status" value="1"/>
</dbReference>
<evidence type="ECO:0000256" key="24">
    <source>
        <dbReference type="ARBA" id="ARBA00046376"/>
    </source>
</evidence>
<evidence type="ECO:0000256" key="25">
    <source>
        <dbReference type="SAM" id="Phobius"/>
    </source>
</evidence>
<evidence type="ECO:0000256" key="6">
    <source>
        <dbReference type="ARBA" id="ARBA00023136"/>
    </source>
</evidence>
<evidence type="ECO:0000259" key="26">
    <source>
        <dbReference type="PROSITE" id="PS50850"/>
    </source>
</evidence>
<feature type="transmembrane region" description="Helical" evidence="25">
    <location>
        <begin position="352"/>
        <end position="373"/>
    </location>
</feature>
<keyword evidence="7" id="KW-0458">Lysosome</keyword>
<feature type="transmembrane region" description="Helical" evidence="25">
    <location>
        <begin position="177"/>
        <end position="196"/>
    </location>
</feature>
<comment type="subcellular location">
    <subcellularLocation>
        <location evidence="1">Lysosome membrane</location>
        <topology evidence="1">Multi-pass membrane protein</topology>
    </subcellularLocation>
</comment>
<comment type="catalytic activity">
    <reaction evidence="10">
        <text>L-alpha-aminoacyl-L-arginine(out) = L-alpha-aminoacyl-L-arginine(in)</text>
        <dbReference type="Rhea" id="RHEA:79367"/>
        <dbReference type="ChEBI" id="CHEBI:229968"/>
    </reaction>
</comment>
<evidence type="ECO:0000256" key="21">
    <source>
        <dbReference type="ARBA" id="ARBA00044985"/>
    </source>
</evidence>
<feature type="transmembrane region" description="Helical" evidence="25">
    <location>
        <begin position="393"/>
        <end position="410"/>
    </location>
</feature>
<feature type="transmembrane region" description="Helical" evidence="25">
    <location>
        <begin position="319"/>
        <end position="340"/>
    </location>
</feature>
<feature type="transmembrane region" description="Helical" evidence="25">
    <location>
        <begin position="263"/>
        <end position="283"/>
    </location>
</feature>
<comment type="catalytic activity">
    <reaction evidence="11">
        <text>L-alpha-aminoacyl-L-histidine(out) = L-alpha-aminoacyl-L-histidine(in)</text>
        <dbReference type="Rhea" id="RHEA:79375"/>
        <dbReference type="ChEBI" id="CHEBI:229967"/>
    </reaction>
</comment>
<evidence type="ECO:0000256" key="2">
    <source>
        <dbReference type="ARBA" id="ARBA00008335"/>
    </source>
</evidence>
<keyword evidence="3" id="KW-0813">Transport</keyword>
<evidence type="ECO:0000256" key="5">
    <source>
        <dbReference type="ARBA" id="ARBA00022989"/>
    </source>
</evidence>
<dbReference type="InterPro" id="IPR011701">
    <property type="entry name" value="MFS"/>
</dbReference>
<comment type="similarity">
    <text evidence="2">Belongs to the major facilitator superfamily.</text>
</comment>
<protein>
    <recommendedName>
        <fullName evidence="21">Lysosomal dipeptide transporter MFSD1</fullName>
    </recommendedName>
    <alternativeName>
        <fullName evidence="22">Major facilitator superfamily domain-containing protein 1</fullName>
    </alternativeName>
</protein>
<reference evidence="27 28" key="1">
    <citation type="submission" date="2023-05" db="EMBL/GenBank/DDBJ databases">
        <title>Adaptations of aquatic viruses from atmosphere-close ecosystems of the Central Arctic Ocean.</title>
        <authorList>
            <person name="Rahlff J."/>
            <person name="Holmfeldt K."/>
        </authorList>
    </citation>
    <scope>NUCLEOTIDE SEQUENCE [LARGE SCALE GENOMIC DNA]</scope>
    <source>
        <strain evidence="27 28">Arc14</strain>
    </source>
</reference>
<dbReference type="Pfam" id="PF07690">
    <property type="entry name" value="MFS_1"/>
    <property type="match status" value="1"/>
</dbReference>
<comment type="catalytic activity">
    <reaction evidence="12">
        <text>L-lysyl-L-alpha-amino acid(out) = L-lysyl-L-alpha-amino acid(in)</text>
        <dbReference type="Rhea" id="RHEA:79387"/>
        <dbReference type="ChEBI" id="CHEBI:229965"/>
    </reaction>
</comment>
<evidence type="ECO:0000256" key="19">
    <source>
        <dbReference type="ARBA" id="ARBA00044919"/>
    </source>
</evidence>
<evidence type="ECO:0000256" key="13">
    <source>
        <dbReference type="ARBA" id="ARBA00044893"/>
    </source>
</evidence>
<feature type="transmembrane region" description="Helical" evidence="25">
    <location>
        <begin position="58"/>
        <end position="81"/>
    </location>
</feature>
<dbReference type="Gene3D" id="1.20.1250.20">
    <property type="entry name" value="MFS general substrate transporter like domains"/>
    <property type="match status" value="2"/>
</dbReference>
<feature type="transmembrane region" description="Helical" evidence="25">
    <location>
        <begin position="295"/>
        <end position="313"/>
    </location>
</feature>
<dbReference type="Proteomes" id="UP001568894">
    <property type="component" value="Unassembled WGS sequence"/>
</dbReference>
<comment type="catalytic activity">
    <reaction evidence="9">
        <text>L-histidyl-glycine(out) = L-histidyl-glycine(in)</text>
        <dbReference type="Rhea" id="RHEA:79395"/>
        <dbReference type="ChEBI" id="CHEBI:229957"/>
    </reaction>
</comment>
<comment type="caution">
    <text evidence="27">The sequence shown here is derived from an EMBL/GenBank/DDBJ whole genome shotgun (WGS) entry which is preliminary data.</text>
</comment>
<dbReference type="InterPro" id="IPR020846">
    <property type="entry name" value="MFS_dom"/>
</dbReference>
<evidence type="ECO:0000313" key="28">
    <source>
        <dbReference type="Proteomes" id="UP001568894"/>
    </source>
</evidence>
<comment type="catalytic activity">
    <reaction evidence="14">
        <text>L-aspartyl-L-lysine(out) = L-aspartyl-L-lysine(in)</text>
        <dbReference type="Rhea" id="RHEA:79411"/>
        <dbReference type="ChEBI" id="CHEBI:229953"/>
    </reaction>
</comment>
<dbReference type="InterPro" id="IPR005829">
    <property type="entry name" value="Sugar_transporter_CS"/>
</dbReference>
<dbReference type="RefSeq" id="WP_371567190.1">
    <property type="nucleotide sequence ID" value="NZ_JASMRN010000001.1"/>
</dbReference>
<evidence type="ECO:0000256" key="11">
    <source>
        <dbReference type="ARBA" id="ARBA00044884"/>
    </source>
</evidence>
<evidence type="ECO:0000256" key="7">
    <source>
        <dbReference type="ARBA" id="ARBA00023228"/>
    </source>
</evidence>
<evidence type="ECO:0000256" key="20">
    <source>
        <dbReference type="ARBA" id="ARBA00044924"/>
    </source>
</evidence>
<comment type="catalytic activity">
    <reaction evidence="15">
        <text>L-arginyl-L-alpha-amino acid(out) = L-arginyl-L-alpha-amino acid(in)</text>
        <dbReference type="Rhea" id="RHEA:79371"/>
        <dbReference type="ChEBI" id="CHEBI:84315"/>
    </reaction>
</comment>
<feature type="transmembrane region" description="Helical" evidence="25">
    <location>
        <begin position="20"/>
        <end position="38"/>
    </location>
</feature>
<evidence type="ECO:0000256" key="4">
    <source>
        <dbReference type="ARBA" id="ARBA00022692"/>
    </source>
</evidence>
<name>A0ABV4K853_9FLAO</name>
<feature type="transmembrane region" description="Helical" evidence="25">
    <location>
        <begin position="88"/>
        <end position="110"/>
    </location>
</feature>
<evidence type="ECO:0000256" key="22">
    <source>
        <dbReference type="ARBA" id="ARBA00045018"/>
    </source>
</evidence>
<proteinExistence type="inferred from homology"/>
<accession>A0ABV4K853</accession>
<evidence type="ECO:0000256" key="15">
    <source>
        <dbReference type="ARBA" id="ARBA00044899"/>
    </source>
</evidence>
<feature type="transmembrane region" description="Helical" evidence="25">
    <location>
        <begin position="228"/>
        <end position="251"/>
    </location>
</feature>
<comment type="catalytic activity">
    <reaction evidence="19">
        <text>L-alanyl-L-lysine(out) = L-alanyl-L-lysine(in)</text>
        <dbReference type="Rhea" id="RHEA:79415"/>
        <dbReference type="ChEBI" id="CHEBI:192470"/>
    </reaction>
</comment>
<comment type="catalytic activity">
    <reaction evidence="16">
        <text>L-lysyl-L-lysine(out) = L-lysyl-L-lysine(in)</text>
        <dbReference type="Rhea" id="RHEA:79403"/>
        <dbReference type="ChEBI" id="CHEBI:229956"/>
    </reaction>
</comment>
<dbReference type="PANTHER" id="PTHR23512">
    <property type="entry name" value="MAJOR FACILITATOR SUPERFAMILY DOMAIN-CONTAINING PROTEIN 1"/>
    <property type="match status" value="1"/>
</dbReference>